<keyword evidence="1" id="KW-0732">Signal</keyword>
<evidence type="ECO:0000256" key="1">
    <source>
        <dbReference type="SAM" id="SignalP"/>
    </source>
</evidence>
<feature type="signal peptide" evidence="1">
    <location>
        <begin position="1"/>
        <end position="24"/>
    </location>
</feature>
<feature type="chain" id="PRO_5003320936" evidence="1">
    <location>
        <begin position="25"/>
        <end position="140"/>
    </location>
</feature>
<gene>
    <name evidence="2" type="ORF">MELLADRAFT_123560</name>
</gene>
<name>F4RPM0_MELLP</name>
<keyword evidence="3" id="KW-1185">Reference proteome</keyword>
<dbReference type="VEuPathDB" id="FungiDB:MELLADRAFT_123560"/>
<sequence length="140" mass="15709">MFNLFLVVLLVGNLGSHMFVDANAFDCTYGWNIPKPGEKKYLCQSYTKNADPVYHYCDWCGRNDGLIPAAVDCVDPNGVLMAPKIKVLCNVAIYQGDGDRPIECLHRDPDHVVRTYHCATQVVFQQCPQDKCNTQNHANS</sequence>
<dbReference type="InParanoid" id="F4RPM0"/>
<dbReference type="AlphaFoldDB" id="F4RPM0"/>
<evidence type="ECO:0000313" key="2">
    <source>
        <dbReference type="EMBL" id="EGG05559.1"/>
    </source>
</evidence>
<dbReference type="Proteomes" id="UP000001072">
    <property type="component" value="Unassembled WGS sequence"/>
</dbReference>
<organism evidence="3">
    <name type="scientific">Melampsora larici-populina (strain 98AG31 / pathotype 3-4-7)</name>
    <name type="common">Poplar leaf rust fungus</name>
    <dbReference type="NCBI Taxonomy" id="747676"/>
    <lineage>
        <taxon>Eukaryota</taxon>
        <taxon>Fungi</taxon>
        <taxon>Dikarya</taxon>
        <taxon>Basidiomycota</taxon>
        <taxon>Pucciniomycotina</taxon>
        <taxon>Pucciniomycetes</taxon>
        <taxon>Pucciniales</taxon>
        <taxon>Melampsoraceae</taxon>
        <taxon>Melampsora</taxon>
    </lineage>
</organism>
<proteinExistence type="predicted"/>
<evidence type="ECO:0000313" key="3">
    <source>
        <dbReference type="Proteomes" id="UP000001072"/>
    </source>
</evidence>
<dbReference type="GeneID" id="18926402"/>
<dbReference type="EMBL" id="GL883112">
    <property type="protein sequence ID" value="EGG05559.1"/>
    <property type="molecule type" value="Genomic_DNA"/>
</dbReference>
<dbReference type="HOGENOM" id="CLU_1740947_0_0_1"/>
<accession>F4RPM0</accession>
<dbReference type="KEGG" id="mlr:MELLADRAFT_123560"/>
<protein>
    <submittedName>
        <fullName evidence="2">Secreted protein</fullName>
    </submittedName>
</protein>
<reference evidence="3" key="1">
    <citation type="journal article" date="2011" name="Proc. Natl. Acad. Sci. U.S.A.">
        <title>Obligate biotrophy features unraveled by the genomic analysis of rust fungi.</title>
        <authorList>
            <person name="Duplessis S."/>
            <person name="Cuomo C.A."/>
            <person name="Lin Y.-C."/>
            <person name="Aerts A."/>
            <person name="Tisserant E."/>
            <person name="Veneault-Fourrey C."/>
            <person name="Joly D.L."/>
            <person name="Hacquard S."/>
            <person name="Amselem J."/>
            <person name="Cantarel B.L."/>
            <person name="Chiu R."/>
            <person name="Coutinho P.M."/>
            <person name="Feau N."/>
            <person name="Field M."/>
            <person name="Frey P."/>
            <person name="Gelhaye E."/>
            <person name="Goldberg J."/>
            <person name="Grabherr M.G."/>
            <person name="Kodira C.D."/>
            <person name="Kohler A."/>
            <person name="Kuees U."/>
            <person name="Lindquist E.A."/>
            <person name="Lucas S.M."/>
            <person name="Mago R."/>
            <person name="Mauceli E."/>
            <person name="Morin E."/>
            <person name="Murat C."/>
            <person name="Pangilinan J.L."/>
            <person name="Park R."/>
            <person name="Pearson M."/>
            <person name="Quesneville H."/>
            <person name="Rouhier N."/>
            <person name="Sakthikumar S."/>
            <person name="Salamov A.A."/>
            <person name="Schmutz J."/>
            <person name="Selles B."/>
            <person name="Shapiro H."/>
            <person name="Tanguay P."/>
            <person name="Tuskan G.A."/>
            <person name="Henrissat B."/>
            <person name="Van de Peer Y."/>
            <person name="Rouze P."/>
            <person name="Ellis J.G."/>
            <person name="Dodds P.N."/>
            <person name="Schein J.E."/>
            <person name="Zhong S."/>
            <person name="Hamelin R.C."/>
            <person name="Grigoriev I.V."/>
            <person name="Szabo L.J."/>
            <person name="Martin F."/>
        </authorList>
    </citation>
    <scope>NUCLEOTIDE SEQUENCE [LARGE SCALE GENOMIC DNA]</scope>
    <source>
        <strain evidence="3">98AG31 / pathotype 3-4-7</strain>
    </source>
</reference>
<dbReference type="RefSeq" id="XP_007411048.1">
    <property type="nucleotide sequence ID" value="XM_007410986.1"/>
</dbReference>